<feature type="compositionally biased region" description="Acidic residues" evidence="1">
    <location>
        <begin position="185"/>
        <end position="198"/>
    </location>
</feature>
<dbReference type="OrthoDB" id="2508391at2759"/>
<evidence type="ECO:0000313" key="2">
    <source>
        <dbReference type="EMBL" id="KNZ63144.1"/>
    </source>
</evidence>
<sequence length="198" mass="22821">MAGHLHRGFPIFRNPINPNEGIILSSSAVTIWAEAIIHEAPGVNLTHLPSTLKYCNLKKQKEQESFSRSNDHEDKLHICCKQCEHQTSKQLEKKLDTYYDVGVDVTIKEYIEFCQYDPSTSYDALNTFCKEQFINNYHLFGTDLVLNFLLNDYNVPCGLVASLRDNVDRFIEYLQSQSDVRSDDNQEESCSEELEDDE</sequence>
<name>A0A0L6VR26_9BASI</name>
<dbReference type="AlphaFoldDB" id="A0A0L6VR26"/>
<comment type="caution">
    <text evidence="2">The sequence shown here is derived from an EMBL/GenBank/DDBJ whole genome shotgun (WGS) entry which is preliminary data.</text>
</comment>
<protein>
    <submittedName>
        <fullName evidence="2">Uncharacterized protein</fullName>
    </submittedName>
</protein>
<dbReference type="VEuPathDB" id="FungiDB:VP01_1181g2"/>
<evidence type="ECO:0000313" key="3">
    <source>
        <dbReference type="Proteomes" id="UP000037035"/>
    </source>
</evidence>
<proteinExistence type="predicted"/>
<feature type="region of interest" description="Disordered" evidence="1">
    <location>
        <begin position="178"/>
        <end position="198"/>
    </location>
</feature>
<dbReference type="Proteomes" id="UP000037035">
    <property type="component" value="Unassembled WGS sequence"/>
</dbReference>
<evidence type="ECO:0000256" key="1">
    <source>
        <dbReference type="SAM" id="MobiDB-lite"/>
    </source>
</evidence>
<dbReference type="EMBL" id="LAVV01002021">
    <property type="protein sequence ID" value="KNZ63144.1"/>
    <property type="molecule type" value="Genomic_DNA"/>
</dbReference>
<organism evidence="2 3">
    <name type="scientific">Puccinia sorghi</name>
    <dbReference type="NCBI Taxonomy" id="27349"/>
    <lineage>
        <taxon>Eukaryota</taxon>
        <taxon>Fungi</taxon>
        <taxon>Dikarya</taxon>
        <taxon>Basidiomycota</taxon>
        <taxon>Pucciniomycotina</taxon>
        <taxon>Pucciniomycetes</taxon>
        <taxon>Pucciniales</taxon>
        <taxon>Pucciniaceae</taxon>
        <taxon>Puccinia</taxon>
    </lineage>
</organism>
<gene>
    <name evidence="2" type="ORF">VP01_1181g2</name>
</gene>
<keyword evidence="3" id="KW-1185">Reference proteome</keyword>
<accession>A0A0L6VR26</accession>
<reference evidence="2 3" key="1">
    <citation type="submission" date="2015-08" db="EMBL/GenBank/DDBJ databases">
        <title>Next Generation Sequencing and Analysis of the Genome of Puccinia sorghi L Schw, the Causal Agent of Maize Common Rust.</title>
        <authorList>
            <person name="Rochi L."/>
            <person name="Burguener G."/>
            <person name="Darino M."/>
            <person name="Turjanski A."/>
            <person name="Kreff E."/>
            <person name="Dieguez M.J."/>
            <person name="Sacco F."/>
        </authorList>
    </citation>
    <scope>NUCLEOTIDE SEQUENCE [LARGE SCALE GENOMIC DNA]</scope>
    <source>
        <strain evidence="2 3">RO10H11247</strain>
    </source>
</reference>